<evidence type="ECO:0000256" key="5">
    <source>
        <dbReference type="ARBA" id="ARBA00023136"/>
    </source>
</evidence>
<keyword evidence="5 6" id="KW-0472">Membrane</keyword>
<proteinExistence type="predicted"/>
<organism evidence="7 8">
    <name type="scientific">Neobacillus notoginsengisoli</name>
    <dbReference type="NCBI Taxonomy" id="1578198"/>
    <lineage>
        <taxon>Bacteria</taxon>
        <taxon>Bacillati</taxon>
        <taxon>Bacillota</taxon>
        <taxon>Bacilli</taxon>
        <taxon>Bacillales</taxon>
        <taxon>Bacillaceae</taxon>
        <taxon>Neobacillus</taxon>
    </lineage>
</organism>
<dbReference type="EMBL" id="QWEG01000004">
    <property type="protein sequence ID" value="RHW41652.1"/>
    <property type="molecule type" value="Genomic_DNA"/>
</dbReference>
<dbReference type="Proteomes" id="UP000284416">
    <property type="component" value="Unassembled WGS sequence"/>
</dbReference>
<reference evidence="7 8" key="1">
    <citation type="journal article" date="2017" name="Int. J. Syst. Evol. Microbiol.">
        <title>Bacillus notoginsengisoli sp. nov., a novel bacterium isolated from the rhizosphere of Panax notoginseng.</title>
        <authorList>
            <person name="Zhang M.Y."/>
            <person name="Cheng J."/>
            <person name="Cai Y."/>
            <person name="Zhang T.Y."/>
            <person name="Wu Y.Y."/>
            <person name="Manikprabhu D."/>
            <person name="Li W.J."/>
            <person name="Zhang Y.X."/>
        </authorList>
    </citation>
    <scope>NUCLEOTIDE SEQUENCE [LARGE SCALE GENOMIC DNA]</scope>
    <source>
        <strain evidence="7 8">JCM 30743</strain>
    </source>
</reference>
<dbReference type="InterPro" id="IPR005538">
    <property type="entry name" value="LrgA/CidA"/>
</dbReference>
<evidence type="ECO:0000313" key="7">
    <source>
        <dbReference type="EMBL" id="RHW41652.1"/>
    </source>
</evidence>
<dbReference type="OrthoDB" id="3176438at2"/>
<dbReference type="GO" id="GO:0005886">
    <property type="term" value="C:plasma membrane"/>
    <property type="evidence" value="ECO:0007669"/>
    <property type="project" value="UniProtKB-SubCell"/>
</dbReference>
<keyword evidence="2" id="KW-1003">Cell membrane</keyword>
<dbReference type="PANTHER" id="PTHR33931">
    <property type="entry name" value="HOLIN-LIKE PROTEIN CIDA-RELATED"/>
    <property type="match status" value="1"/>
</dbReference>
<evidence type="ECO:0000256" key="2">
    <source>
        <dbReference type="ARBA" id="ARBA00022475"/>
    </source>
</evidence>
<keyword evidence="4 6" id="KW-1133">Transmembrane helix</keyword>
<evidence type="ECO:0000313" key="8">
    <source>
        <dbReference type="Proteomes" id="UP000284416"/>
    </source>
</evidence>
<keyword evidence="3 6" id="KW-0812">Transmembrane</keyword>
<keyword evidence="8" id="KW-1185">Reference proteome</keyword>
<gene>
    <name evidence="7" type="ORF">D1B31_08010</name>
</gene>
<dbReference type="AlphaFoldDB" id="A0A417YW92"/>
<dbReference type="RefSeq" id="WP_118920234.1">
    <property type="nucleotide sequence ID" value="NZ_QWEG01000004.1"/>
</dbReference>
<feature type="transmembrane region" description="Helical" evidence="6">
    <location>
        <begin position="33"/>
        <end position="54"/>
    </location>
</feature>
<evidence type="ECO:0000256" key="4">
    <source>
        <dbReference type="ARBA" id="ARBA00022989"/>
    </source>
</evidence>
<evidence type="ECO:0000256" key="6">
    <source>
        <dbReference type="SAM" id="Phobius"/>
    </source>
</evidence>
<comment type="caution">
    <text evidence="7">The sequence shown here is derived from an EMBL/GenBank/DDBJ whole genome shotgun (WGS) entry which is preliminary data.</text>
</comment>
<comment type="subcellular location">
    <subcellularLocation>
        <location evidence="1">Cell membrane</location>
        <topology evidence="1">Multi-pass membrane protein</topology>
    </subcellularLocation>
</comment>
<evidence type="ECO:0000256" key="1">
    <source>
        <dbReference type="ARBA" id="ARBA00004651"/>
    </source>
</evidence>
<protein>
    <submittedName>
        <fullName evidence="7">CidA/LrgA family protein</fullName>
    </submittedName>
</protein>
<feature type="transmembrane region" description="Helical" evidence="6">
    <location>
        <begin position="94"/>
        <end position="118"/>
    </location>
</feature>
<dbReference type="Pfam" id="PF03788">
    <property type="entry name" value="LrgA"/>
    <property type="match status" value="1"/>
</dbReference>
<accession>A0A417YW92</accession>
<sequence length="131" mass="14470">MLSLKQFVVFLAQLLCIWAIYMVSVYITDFYHLTIPASVLGMVILFFLLASGIVKVRSIEMAGAFLNKHLGFFFVPIAVGLMDFGGLIKTSGLQIFIMIAGSTIVGLLLTGSLTQLLAKGERKQHERHNSF</sequence>
<name>A0A417YW92_9BACI</name>
<feature type="transmembrane region" description="Helical" evidence="6">
    <location>
        <begin position="66"/>
        <end position="88"/>
    </location>
</feature>
<dbReference type="PANTHER" id="PTHR33931:SF2">
    <property type="entry name" value="HOLIN-LIKE PROTEIN CIDA"/>
    <property type="match status" value="1"/>
</dbReference>
<evidence type="ECO:0000256" key="3">
    <source>
        <dbReference type="ARBA" id="ARBA00022692"/>
    </source>
</evidence>
<feature type="transmembrane region" description="Helical" evidence="6">
    <location>
        <begin position="7"/>
        <end position="27"/>
    </location>
</feature>